<comment type="caution">
    <text evidence="1">The sequence shown here is derived from an EMBL/GenBank/DDBJ whole genome shotgun (WGS) entry which is preliminary data.</text>
</comment>
<evidence type="ECO:0000313" key="2">
    <source>
        <dbReference type="Proteomes" id="UP001172680"/>
    </source>
</evidence>
<sequence>MASRPSDANIAEFCAITNASYEQAIQRLQQANNDLQLAINNHFGDDAAAETNTQDQWVGPQTHQQWEESQFSGARDGENSRNDIPSFQIESYDGGSSRALSTAPTRPPSRASQRSMQMTDANMSGTGPAEKPEKKPLKVKFKLPPGQATQQETGVTGTSSTTFGPARLSYYPADAWAMTVAPGNEVSDSTEPASMRKRGSEPAFLTSNEYSNELPALITILHAIPEVRNAFLCSDFALTDYGKDADWWKGSSATGIRTTDSISTPDQDTPGQETFVAELQRLMAFLDSTERKYGSAQLLMQIPAFEKFMKEDSVSTFLRVWYGMSRSRGFAGQQLFCYNRTKVESDSVRRKVLEHDLAIAVSNGDVDASFEDILEKEVYPPDEKAAELGFEEFPEVFVVRLTNAVRVSVPALLNVAPYLIRNTGVITSLREREAESEMELARIDQKINRIGKKTHNGVTGEVLVLIQRAMTAFGGPVQPTAEGDHASTTSGQKQDGKIESNGLEPSVAQKANALIVRQLQAVYDRVQEKLNVLEKKKTEIRESIAHQRAQLRSPTPQGDHQNPPWSLRGISLNGRVTYVLLPPSSTTTTDTDGTVPVSQGPTWWRLEERVAAVALEESDVLDQVTRDITGEVMLVYASPSMLKPAVKDLPTALVEFVKRDNEFFHDELAQEAQQEEQRQAGGIEKDDVSKGWDSGGPPPYNPWEENNVQDIPLDDLPETDRASSVTLSDGARTTAPAMEMTEKSRTSGLMAQLSSARSGGSGGAAETVMQNGGEAEMGVERRGNAEHREFA</sequence>
<reference evidence="1" key="1">
    <citation type="submission" date="2022-10" db="EMBL/GenBank/DDBJ databases">
        <title>Culturing micro-colonial fungi from biological soil crusts in the Mojave desert and describing Neophaeococcomyces mojavensis, and introducing the new genera and species Taxawa tesnikishii.</title>
        <authorList>
            <person name="Kurbessoian T."/>
            <person name="Stajich J.E."/>
        </authorList>
    </citation>
    <scope>NUCLEOTIDE SEQUENCE</scope>
    <source>
        <strain evidence="1">JES_115</strain>
    </source>
</reference>
<name>A0ACC2Z5P0_9PEZI</name>
<gene>
    <name evidence="1" type="ORF">H2199_004486</name>
</gene>
<dbReference type="Proteomes" id="UP001172680">
    <property type="component" value="Unassembled WGS sequence"/>
</dbReference>
<organism evidence="1 2">
    <name type="scientific">Coniosporium tulheliwenetii</name>
    <dbReference type="NCBI Taxonomy" id="3383036"/>
    <lineage>
        <taxon>Eukaryota</taxon>
        <taxon>Fungi</taxon>
        <taxon>Dikarya</taxon>
        <taxon>Ascomycota</taxon>
        <taxon>Pezizomycotina</taxon>
        <taxon>Dothideomycetes</taxon>
        <taxon>Dothideomycetes incertae sedis</taxon>
        <taxon>Coniosporium</taxon>
    </lineage>
</organism>
<keyword evidence="2" id="KW-1185">Reference proteome</keyword>
<dbReference type="EMBL" id="JAPDRP010000012">
    <property type="protein sequence ID" value="KAJ9642964.1"/>
    <property type="molecule type" value="Genomic_DNA"/>
</dbReference>
<proteinExistence type="predicted"/>
<protein>
    <submittedName>
        <fullName evidence="1">Uncharacterized protein</fullName>
    </submittedName>
</protein>
<accession>A0ACC2Z5P0</accession>
<evidence type="ECO:0000313" key="1">
    <source>
        <dbReference type="EMBL" id="KAJ9642964.1"/>
    </source>
</evidence>